<dbReference type="STRING" id="1450648.CLORY_05740"/>
<evidence type="ECO:0000256" key="3">
    <source>
        <dbReference type="PROSITE-ProRule" id="PRU00169"/>
    </source>
</evidence>
<evidence type="ECO:0000313" key="6">
    <source>
        <dbReference type="EMBL" id="OPJ64380.1"/>
    </source>
</evidence>
<dbReference type="SMART" id="SM00448">
    <property type="entry name" value="REC"/>
    <property type="match status" value="1"/>
</dbReference>
<gene>
    <name evidence="6" type="primary">yehT_1</name>
    <name evidence="6" type="ORF">CLORY_05740</name>
</gene>
<dbReference type="Pfam" id="PF04397">
    <property type="entry name" value="LytTR"/>
    <property type="match status" value="1"/>
</dbReference>
<reference evidence="6 7" key="1">
    <citation type="submission" date="2017-03" db="EMBL/GenBank/DDBJ databases">
        <title>Genome sequence of Clostridium oryzae DSM 28571.</title>
        <authorList>
            <person name="Poehlein A."/>
            <person name="Daniel R."/>
        </authorList>
    </citation>
    <scope>NUCLEOTIDE SEQUENCE [LARGE SCALE GENOMIC DNA]</scope>
    <source>
        <strain evidence="6 7">DSM 28571</strain>
    </source>
</reference>
<dbReference type="Pfam" id="PF00072">
    <property type="entry name" value="Response_reg"/>
    <property type="match status" value="1"/>
</dbReference>
<dbReference type="SMART" id="SM00850">
    <property type="entry name" value="LytTR"/>
    <property type="match status" value="1"/>
</dbReference>
<evidence type="ECO:0000259" key="5">
    <source>
        <dbReference type="PROSITE" id="PS50930"/>
    </source>
</evidence>
<dbReference type="GO" id="GO:0003677">
    <property type="term" value="F:DNA binding"/>
    <property type="evidence" value="ECO:0007669"/>
    <property type="project" value="InterPro"/>
</dbReference>
<dbReference type="PANTHER" id="PTHR37299:SF1">
    <property type="entry name" value="STAGE 0 SPORULATION PROTEIN A HOMOLOG"/>
    <property type="match status" value="1"/>
</dbReference>
<dbReference type="PANTHER" id="PTHR37299">
    <property type="entry name" value="TRANSCRIPTIONAL REGULATOR-RELATED"/>
    <property type="match status" value="1"/>
</dbReference>
<dbReference type="GO" id="GO:0000156">
    <property type="term" value="F:phosphorelay response regulator activity"/>
    <property type="evidence" value="ECO:0007669"/>
    <property type="project" value="InterPro"/>
</dbReference>
<keyword evidence="3" id="KW-0597">Phosphoprotein</keyword>
<dbReference type="Gene3D" id="3.40.50.2300">
    <property type="match status" value="1"/>
</dbReference>
<dbReference type="InterPro" id="IPR046947">
    <property type="entry name" value="LytR-like"/>
</dbReference>
<dbReference type="InterPro" id="IPR007492">
    <property type="entry name" value="LytTR_DNA-bd_dom"/>
</dbReference>
<dbReference type="InterPro" id="IPR001789">
    <property type="entry name" value="Sig_transdc_resp-reg_receiver"/>
</dbReference>
<evidence type="ECO:0000256" key="1">
    <source>
        <dbReference type="ARBA" id="ARBA00018672"/>
    </source>
</evidence>
<dbReference type="Proteomes" id="UP000190080">
    <property type="component" value="Unassembled WGS sequence"/>
</dbReference>
<feature type="modified residue" description="4-aspartylphosphate" evidence="3">
    <location>
        <position position="59"/>
    </location>
</feature>
<protein>
    <recommendedName>
        <fullName evidence="1">Stage 0 sporulation protein A homolog</fullName>
    </recommendedName>
</protein>
<dbReference type="EMBL" id="MZGV01000004">
    <property type="protein sequence ID" value="OPJ64380.1"/>
    <property type="molecule type" value="Genomic_DNA"/>
</dbReference>
<evidence type="ECO:0000259" key="4">
    <source>
        <dbReference type="PROSITE" id="PS50110"/>
    </source>
</evidence>
<dbReference type="OrthoDB" id="9802383at2"/>
<dbReference type="SUPFAM" id="SSF52172">
    <property type="entry name" value="CheY-like"/>
    <property type="match status" value="1"/>
</dbReference>
<keyword evidence="7" id="KW-1185">Reference proteome</keyword>
<evidence type="ECO:0000313" key="7">
    <source>
        <dbReference type="Proteomes" id="UP000190080"/>
    </source>
</evidence>
<comment type="function">
    <text evidence="2">May play the central regulatory role in sporulation. It may be an element of the effector pathway responsible for the activation of sporulation genes in response to nutritional stress. Spo0A may act in concert with spo0H (a sigma factor) to control the expression of some genes that are critical to the sporulation process.</text>
</comment>
<comment type="caution">
    <text evidence="6">The sequence shown here is derived from an EMBL/GenBank/DDBJ whole genome shotgun (WGS) entry which is preliminary data.</text>
</comment>
<sequence>MLNIAIVDDENVQALLLSKMVNQWVLNNNKTATIKLFSNSESFYFAWCEDKSFDILLLDIQMKGMNGIELAKEIRKTDDKLSLIFVTGLSDYMNLGYDVSALHYLIKPVDETKLFSCLDKACGRIRKEPSFIVVTTEGENVRIPKSEIVSAEAFGHYIKLETLKASYEIKLNISELEKVLDKDYFIRCHRSYIAGIRYISKIGKKELTLENGRNIPVSRSLYHSVNQAFIKFFKEADL</sequence>
<accession>A0A1V4IX24</accession>
<dbReference type="PROSITE" id="PS50930">
    <property type="entry name" value="HTH_LYTTR"/>
    <property type="match status" value="1"/>
</dbReference>
<organism evidence="6 7">
    <name type="scientific">Clostridium oryzae</name>
    <dbReference type="NCBI Taxonomy" id="1450648"/>
    <lineage>
        <taxon>Bacteria</taxon>
        <taxon>Bacillati</taxon>
        <taxon>Bacillota</taxon>
        <taxon>Clostridia</taxon>
        <taxon>Eubacteriales</taxon>
        <taxon>Clostridiaceae</taxon>
        <taxon>Clostridium</taxon>
    </lineage>
</organism>
<name>A0A1V4IX24_9CLOT</name>
<proteinExistence type="predicted"/>
<evidence type="ECO:0000256" key="2">
    <source>
        <dbReference type="ARBA" id="ARBA00024867"/>
    </source>
</evidence>
<feature type="domain" description="Response regulatory" evidence="4">
    <location>
        <begin position="3"/>
        <end position="122"/>
    </location>
</feature>
<dbReference type="RefSeq" id="WP_079422028.1">
    <property type="nucleotide sequence ID" value="NZ_MZGV01000004.1"/>
</dbReference>
<dbReference type="PROSITE" id="PS50110">
    <property type="entry name" value="RESPONSE_REGULATORY"/>
    <property type="match status" value="1"/>
</dbReference>
<dbReference type="AlphaFoldDB" id="A0A1V4IX24"/>
<dbReference type="InterPro" id="IPR011006">
    <property type="entry name" value="CheY-like_superfamily"/>
</dbReference>
<dbReference type="Gene3D" id="2.40.50.1020">
    <property type="entry name" value="LytTr DNA-binding domain"/>
    <property type="match status" value="1"/>
</dbReference>
<feature type="domain" description="HTH LytTR-type" evidence="5">
    <location>
        <begin position="132"/>
        <end position="231"/>
    </location>
</feature>